<sequence>MTDPEVKTALVDELPTCDMPGCDEPAEYDARARKGWGNFCQAHFDLMGCSLGLGKGQKLVVRGSAKQPAEILNKADKLCAKCGKGCPEDSFNKETMRMRILDDEVKVEAMIMMGLYCEEA</sequence>
<evidence type="ECO:0000313" key="1">
    <source>
        <dbReference type="EMBL" id="KKM99675.1"/>
    </source>
</evidence>
<organism evidence="1">
    <name type="scientific">marine sediment metagenome</name>
    <dbReference type="NCBI Taxonomy" id="412755"/>
    <lineage>
        <taxon>unclassified sequences</taxon>
        <taxon>metagenomes</taxon>
        <taxon>ecological metagenomes</taxon>
    </lineage>
</organism>
<name>A0A0F9PF52_9ZZZZ</name>
<dbReference type="AlphaFoldDB" id="A0A0F9PF52"/>
<comment type="caution">
    <text evidence="1">The sequence shown here is derived from an EMBL/GenBank/DDBJ whole genome shotgun (WGS) entry which is preliminary data.</text>
</comment>
<dbReference type="EMBL" id="LAZR01005468">
    <property type="protein sequence ID" value="KKM99675.1"/>
    <property type="molecule type" value="Genomic_DNA"/>
</dbReference>
<accession>A0A0F9PF52</accession>
<protein>
    <submittedName>
        <fullName evidence="1">Uncharacterized protein</fullName>
    </submittedName>
</protein>
<reference evidence="1" key="1">
    <citation type="journal article" date="2015" name="Nature">
        <title>Complex archaea that bridge the gap between prokaryotes and eukaryotes.</title>
        <authorList>
            <person name="Spang A."/>
            <person name="Saw J.H."/>
            <person name="Jorgensen S.L."/>
            <person name="Zaremba-Niedzwiedzka K."/>
            <person name="Martijn J."/>
            <person name="Lind A.E."/>
            <person name="van Eijk R."/>
            <person name="Schleper C."/>
            <person name="Guy L."/>
            <person name="Ettema T.J."/>
        </authorList>
    </citation>
    <scope>NUCLEOTIDE SEQUENCE</scope>
</reference>
<proteinExistence type="predicted"/>
<gene>
    <name evidence="1" type="ORF">LCGC14_1145520</name>
</gene>